<name>A0A1Y2H381_9FUNG</name>
<dbReference type="EMBL" id="MCFF01000002">
    <property type="protein sequence ID" value="ORZ28451.1"/>
    <property type="molecule type" value="Genomic_DNA"/>
</dbReference>
<feature type="region of interest" description="Disordered" evidence="1">
    <location>
        <begin position="1"/>
        <end position="37"/>
    </location>
</feature>
<accession>A0A1Y2H381</accession>
<dbReference type="GeneID" id="33569287"/>
<feature type="region of interest" description="Disordered" evidence="1">
    <location>
        <begin position="68"/>
        <end position="120"/>
    </location>
</feature>
<organism evidence="2 3">
    <name type="scientific">Lobosporangium transversale</name>
    <dbReference type="NCBI Taxonomy" id="64571"/>
    <lineage>
        <taxon>Eukaryota</taxon>
        <taxon>Fungi</taxon>
        <taxon>Fungi incertae sedis</taxon>
        <taxon>Mucoromycota</taxon>
        <taxon>Mortierellomycotina</taxon>
        <taxon>Mortierellomycetes</taxon>
        <taxon>Mortierellales</taxon>
        <taxon>Mortierellaceae</taxon>
        <taxon>Lobosporangium</taxon>
    </lineage>
</organism>
<dbReference type="InParanoid" id="A0A1Y2H381"/>
<dbReference type="AlphaFoldDB" id="A0A1Y2H381"/>
<gene>
    <name evidence="2" type="ORF">BCR41DRAFT_383261</name>
</gene>
<keyword evidence="3" id="KW-1185">Reference proteome</keyword>
<sequence length="365" mass="40845">MSSNTNNTSVCSRTTKSAIRQQSELEAREARPTRRNNRLLLSLSPNIKARPTGLIFQGNVSRARIRVPDSLSPEPESYSRAISSSTEESCQTNALGSSRGSQKRKCPSEDDLGSIGFSSSPLNKKKYQPIFKNNNQHVPKFMWDFKVARVKQEQYKDSLGDYIDMGVHSKSRGIRCLGSCKRNGTIRRFIRAPWHQYGCRVFHHRCSAQSGQSLSTSIRICTEYTMMASVGPTSCDELNLGNAIYAREGITRMANFKAIAESLTRNILVRESDINEKILLRQHLAMATVRTPFDTPLDCGSAESMRKTGTICVFTSNKRGFKKVCLQGTSPISFIAQKRQSCLFCTPKARHNPIEAFRGIICLIV</sequence>
<protein>
    <submittedName>
        <fullName evidence="2">Uncharacterized protein</fullName>
    </submittedName>
</protein>
<comment type="caution">
    <text evidence="2">The sequence shown here is derived from an EMBL/GenBank/DDBJ whole genome shotgun (WGS) entry which is preliminary data.</text>
</comment>
<feature type="compositionally biased region" description="Polar residues" evidence="1">
    <location>
        <begin position="1"/>
        <end position="22"/>
    </location>
</feature>
<evidence type="ECO:0000256" key="1">
    <source>
        <dbReference type="SAM" id="MobiDB-lite"/>
    </source>
</evidence>
<evidence type="ECO:0000313" key="2">
    <source>
        <dbReference type="EMBL" id="ORZ28451.1"/>
    </source>
</evidence>
<feature type="compositionally biased region" description="Basic and acidic residues" evidence="1">
    <location>
        <begin position="23"/>
        <end position="32"/>
    </location>
</feature>
<evidence type="ECO:0000313" key="3">
    <source>
        <dbReference type="Proteomes" id="UP000193648"/>
    </source>
</evidence>
<proteinExistence type="predicted"/>
<dbReference type="OrthoDB" id="2402312at2759"/>
<reference evidence="2 3" key="1">
    <citation type="submission" date="2016-07" db="EMBL/GenBank/DDBJ databases">
        <title>Pervasive Adenine N6-methylation of Active Genes in Fungi.</title>
        <authorList>
            <consortium name="DOE Joint Genome Institute"/>
            <person name="Mondo S.J."/>
            <person name="Dannebaum R.O."/>
            <person name="Kuo R.C."/>
            <person name="Labutti K."/>
            <person name="Haridas S."/>
            <person name="Kuo A."/>
            <person name="Salamov A."/>
            <person name="Ahrendt S.R."/>
            <person name="Lipzen A."/>
            <person name="Sullivan W."/>
            <person name="Andreopoulos W.B."/>
            <person name="Clum A."/>
            <person name="Lindquist E."/>
            <person name="Daum C."/>
            <person name="Ramamoorthy G.K."/>
            <person name="Gryganskyi A."/>
            <person name="Culley D."/>
            <person name="Magnuson J.K."/>
            <person name="James T.Y."/>
            <person name="O'Malley M.A."/>
            <person name="Stajich J.E."/>
            <person name="Spatafora J.W."/>
            <person name="Visel A."/>
            <person name="Grigoriev I.V."/>
        </authorList>
    </citation>
    <scope>NUCLEOTIDE SEQUENCE [LARGE SCALE GENOMIC DNA]</scope>
    <source>
        <strain evidence="2 3">NRRL 3116</strain>
    </source>
</reference>
<dbReference type="Proteomes" id="UP000193648">
    <property type="component" value="Unassembled WGS sequence"/>
</dbReference>
<dbReference type="RefSeq" id="XP_021886136.1">
    <property type="nucleotide sequence ID" value="XM_022027444.1"/>
</dbReference>
<feature type="compositionally biased region" description="Polar residues" evidence="1">
    <location>
        <begin position="80"/>
        <end position="100"/>
    </location>
</feature>